<dbReference type="CDD" id="cd06218">
    <property type="entry name" value="DHOD_e_trans"/>
    <property type="match status" value="1"/>
</dbReference>
<evidence type="ECO:0000256" key="12">
    <source>
        <dbReference type="PIRSR" id="PIRSR006816-2"/>
    </source>
</evidence>
<sequence>MYTELSTVESREKLNGNAYLLKVKAPQIAKSIKPGQFCNIKVSETNYPLLRRPFSVCYAEEDSVYFMFDIQGEGTKMLAEKKPGDRLNILGPLGNGFDTEGDYDTAVLIGGGIGVAPFPLLTEKLEGKEIVTFVGARSADHVIKWGMKNIVTATDDGSEGFNGNVIACFQSEVHKLEKRKIRIFGCGPNPMLKALQKEAINKYDCQLSMESAMACGFGICQGCPIKKSQGEGYYLVCKDGPVFESDKIIIE</sequence>
<gene>
    <name evidence="14" type="ordered locus">MROS_0015</name>
</gene>
<comment type="similarity">
    <text evidence="1">Belongs to the PyrK family.</text>
</comment>
<dbReference type="PIRSF" id="PIRSF006816">
    <property type="entry name" value="Cyc3_hyd_g"/>
    <property type="match status" value="1"/>
</dbReference>
<evidence type="ECO:0000256" key="2">
    <source>
        <dbReference type="ARBA" id="ARBA00022448"/>
    </source>
</evidence>
<keyword evidence="9 12" id="KW-0411">Iron-sulfur</keyword>
<evidence type="ECO:0000256" key="4">
    <source>
        <dbReference type="ARBA" id="ARBA00022714"/>
    </source>
</evidence>
<keyword evidence="3 11" id="KW-0285">Flavoprotein</keyword>
<comment type="cofactor">
    <cofactor evidence="10">
        <name>[2Fe-2S] cluster</name>
        <dbReference type="ChEBI" id="CHEBI:190135"/>
    </cofactor>
</comment>
<dbReference type="eggNOG" id="COG0543">
    <property type="taxonomic scope" value="Bacteria"/>
</dbReference>
<dbReference type="PROSITE" id="PS51384">
    <property type="entry name" value="FAD_FR"/>
    <property type="match status" value="1"/>
</dbReference>
<reference evidence="14 15" key="1">
    <citation type="journal article" date="2013" name="PLoS ONE">
        <title>Genomic analysis of Melioribacter roseus, facultatively anaerobic organotrophic bacterium representing a novel deep lineage within Bacteriodetes/Chlorobi group.</title>
        <authorList>
            <person name="Kadnikov V.V."/>
            <person name="Mardanov A.V."/>
            <person name="Podosokorskaya O.A."/>
            <person name="Gavrilov S.N."/>
            <person name="Kublanov I.V."/>
            <person name="Beletsky A.V."/>
            <person name="Bonch-Osmolovskaya E.A."/>
            <person name="Ravin N.V."/>
        </authorList>
    </citation>
    <scope>NUCLEOTIDE SEQUENCE [LARGE SCALE GENOMIC DNA]</scope>
    <source>
        <strain evidence="15">JCM 17771 / P3M-2</strain>
    </source>
</reference>
<dbReference type="GO" id="GO:0051537">
    <property type="term" value="F:2 iron, 2 sulfur cluster binding"/>
    <property type="evidence" value="ECO:0007669"/>
    <property type="project" value="UniProtKB-KW"/>
</dbReference>
<dbReference type="KEGG" id="mro:MROS_0015"/>
<accession>I6ZML9</accession>
<dbReference type="GO" id="GO:0016491">
    <property type="term" value="F:oxidoreductase activity"/>
    <property type="evidence" value="ECO:0007669"/>
    <property type="project" value="InterPro"/>
</dbReference>
<dbReference type="GO" id="GO:0006221">
    <property type="term" value="P:pyrimidine nucleotide biosynthetic process"/>
    <property type="evidence" value="ECO:0007669"/>
    <property type="project" value="InterPro"/>
</dbReference>
<dbReference type="InterPro" id="IPR017927">
    <property type="entry name" value="FAD-bd_FR_type"/>
</dbReference>
<dbReference type="InterPro" id="IPR019480">
    <property type="entry name" value="Dihydroorotate_DH_Fe-S-bd"/>
</dbReference>
<dbReference type="Proteomes" id="UP000009011">
    <property type="component" value="Chromosome"/>
</dbReference>
<evidence type="ECO:0000256" key="9">
    <source>
        <dbReference type="ARBA" id="ARBA00023014"/>
    </source>
</evidence>
<evidence type="ECO:0000256" key="5">
    <source>
        <dbReference type="ARBA" id="ARBA00022723"/>
    </source>
</evidence>
<dbReference type="PANTHER" id="PTHR43513">
    <property type="entry name" value="DIHYDROOROTATE DEHYDROGENASE B (NAD(+)), ELECTRON TRANSFER SUBUNIT"/>
    <property type="match status" value="1"/>
</dbReference>
<evidence type="ECO:0000256" key="7">
    <source>
        <dbReference type="ARBA" id="ARBA00022982"/>
    </source>
</evidence>
<feature type="binding site" evidence="12">
    <location>
        <position position="215"/>
    </location>
    <ligand>
        <name>[2Fe-2S] cluster</name>
        <dbReference type="ChEBI" id="CHEBI:190135"/>
    </ligand>
</feature>
<dbReference type="InterPro" id="IPR050353">
    <property type="entry name" value="PyrK_electron_transfer"/>
</dbReference>
<keyword evidence="8 12" id="KW-0408">Iron</keyword>
<feature type="binding site" evidence="12">
    <location>
        <position position="220"/>
    </location>
    <ligand>
        <name>[2Fe-2S] cluster</name>
        <dbReference type="ChEBI" id="CHEBI:190135"/>
    </ligand>
</feature>
<feature type="domain" description="FAD-binding FR-type" evidence="13">
    <location>
        <begin position="1"/>
        <end position="99"/>
    </location>
</feature>
<evidence type="ECO:0000256" key="6">
    <source>
        <dbReference type="ARBA" id="ARBA00022827"/>
    </source>
</evidence>
<dbReference type="InterPro" id="IPR039261">
    <property type="entry name" value="FNR_nucleotide-bd"/>
</dbReference>
<dbReference type="HOGENOM" id="CLU_003827_1_2_10"/>
<evidence type="ECO:0000256" key="8">
    <source>
        <dbReference type="ARBA" id="ARBA00023004"/>
    </source>
</evidence>
<comment type="cofactor">
    <cofactor evidence="11">
        <name>FAD</name>
        <dbReference type="ChEBI" id="CHEBI:57692"/>
    </cofactor>
    <text evidence="11">Binds 1 FAD per subunit.</text>
</comment>
<name>I6ZML9_MELRP</name>
<dbReference type="GO" id="GO:0046872">
    <property type="term" value="F:metal ion binding"/>
    <property type="evidence" value="ECO:0007669"/>
    <property type="project" value="UniProtKB-KW"/>
</dbReference>
<dbReference type="InterPro" id="IPR012165">
    <property type="entry name" value="Cyt_c3_hydrogenase_gsu"/>
</dbReference>
<dbReference type="Gene3D" id="2.10.240.10">
    <property type="entry name" value="Dihydroorotate dehydrogenase, electron transfer subunit"/>
    <property type="match status" value="1"/>
</dbReference>
<dbReference type="PATRIC" id="fig|1191523.3.peg.15"/>
<feature type="binding site" evidence="12">
    <location>
        <position position="237"/>
    </location>
    <ligand>
        <name>[2Fe-2S] cluster</name>
        <dbReference type="ChEBI" id="CHEBI:190135"/>
    </ligand>
</feature>
<dbReference type="SUPFAM" id="SSF52343">
    <property type="entry name" value="Ferredoxin reductase-like, C-terminal NADP-linked domain"/>
    <property type="match status" value="1"/>
</dbReference>
<dbReference type="SUPFAM" id="SSF63380">
    <property type="entry name" value="Riboflavin synthase domain-like"/>
    <property type="match status" value="1"/>
</dbReference>
<dbReference type="EMBL" id="CP003557">
    <property type="protein sequence ID" value="AFN73259.1"/>
    <property type="molecule type" value="Genomic_DNA"/>
</dbReference>
<keyword evidence="5 12" id="KW-0479">Metal-binding</keyword>
<dbReference type="InterPro" id="IPR017938">
    <property type="entry name" value="Riboflavin_synthase-like_b-brl"/>
</dbReference>
<feature type="binding site" evidence="11">
    <location>
        <begin position="52"/>
        <end position="55"/>
    </location>
    <ligand>
        <name>FAD</name>
        <dbReference type="ChEBI" id="CHEBI:57692"/>
    </ligand>
</feature>
<evidence type="ECO:0000256" key="11">
    <source>
        <dbReference type="PIRSR" id="PIRSR006816-1"/>
    </source>
</evidence>
<keyword evidence="6 11" id="KW-0274">FAD</keyword>
<evidence type="ECO:0000313" key="14">
    <source>
        <dbReference type="EMBL" id="AFN73259.1"/>
    </source>
</evidence>
<dbReference type="Gene3D" id="3.40.50.80">
    <property type="entry name" value="Nucleotide-binding domain of ferredoxin-NADP reductase (FNR) module"/>
    <property type="match status" value="1"/>
</dbReference>
<evidence type="ECO:0000256" key="10">
    <source>
        <dbReference type="ARBA" id="ARBA00034078"/>
    </source>
</evidence>
<dbReference type="RefSeq" id="WP_014854696.1">
    <property type="nucleotide sequence ID" value="NC_018178.1"/>
</dbReference>
<dbReference type="Pfam" id="PF10418">
    <property type="entry name" value="DHODB_Fe-S_bind"/>
    <property type="match status" value="1"/>
</dbReference>
<evidence type="ECO:0000256" key="1">
    <source>
        <dbReference type="ARBA" id="ARBA00006422"/>
    </source>
</evidence>
<keyword evidence="7" id="KW-0249">Electron transport</keyword>
<dbReference type="STRING" id="1191523.MROS_0015"/>
<keyword evidence="2" id="KW-0813">Transport</keyword>
<evidence type="ECO:0000256" key="3">
    <source>
        <dbReference type="ARBA" id="ARBA00022630"/>
    </source>
</evidence>
<dbReference type="AlphaFoldDB" id="I6ZML9"/>
<feature type="binding site" evidence="12">
    <location>
        <position position="223"/>
    </location>
    <ligand>
        <name>[2Fe-2S] cluster</name>
        <dbReference type="ChEBI" id="CHEBI:190135"/>
    </ligand>
</feature>
<feature type="binding site" evidence="11">
    <location>
        <begin position="74"/>
        <end position="75"/>
    </location>
    <ligand>
        <name>FAD</name>
        <dbReference type="ChEBI" id="CHEBI:57692"/>
    </ligand>
</feature>
<proteinExistence type="inferred from homology"/>
<protein>
    <submittedName>
        <fullName evidence="14">Dihydroorotate dehydrogenase electron transfer subunit</fullName>
    </submittedName>
</protein>
<dbReference type="InterPro" id="IPR037117">
    <property type="entry name" value="Dihydroorotate_DH_ele_sf"/>
</dbReference>
<dbReference type="PANTHER" id="PTHR43513:SF3">
    <property type="entry name" value="DIHYDROOROTATE DEHYDROGENASE B (NAD(+)), ELECTRON TRANSFER SUBUNIT-RELATED"/>
    <property type="match status" value="1"/>
</dbReference>
<keyword evidence="4 12" id="KW-0001">2Fe-2S</keyword>
<evidence type="ECO:0000259" key="13">
    <source>
        <dbReference type="PROSITE" id="PS51384"/>
    </source>
</evidence>
<dbReference type="OrthoDB" id="9789468at2"/>
<dbReference type="Gene3D" id="2.40.30.10">
    <property type="entry name" value="Translation factors"/>
    <property type="match status" value="1"/>
</dbReference>
<evidence type="ECO:0000313" key="15">
    <source>
        <dbReference type="Proteomes" id="UP000009011"/>
    </source>
</evidence>
<keyword evidence="15" id="KW-1185">Reference proteome</keyword>
<organism evidence="14 15">
    <name type="scientific">Melioribacter roseus (strain DSM 23840 / JCM 17771 / VKM B-2668 / P3M-2)</name>
    <dbReference type="NCBI Taxonomy" id="1191523"/>
    <lineage>
        <taxon>Bacteria</taxon>
        <taxon>Pseudomonadati</taxon>
        <taxon>Ignavibacteriota</taxon>
        <taxon>Ignavibacteria</taxon>
        <taxon>Ignavibacteriales</taxon>
        <taxon>Melioribacteraceae</taxon>
        <taxon>Melioribacter</taxon>
    </lineage>
</organism>
<comment type="cofactor">
    <cofactor evidence="12">
        <name>[2Fe-2S] cluster</name>
        <dbReference type="ChEBI" id="CHEBI:190135"/>
    </cofactor>
    <text evidence="12">Binds 1 [2Fe-2S] cluster per subunit.</text>
</comment>
<dbReference type="GO" id="GO:0050660">
    <property type="term" value="F:flavin adenine dinucleotide binding"/>
    <property type="evidence" value="ECO:0007669"/>
    <property type="project" value="InterPro"/>
</dbReference>